<dbReference type="PANTHER" id="PTHR40518:SF1">
    <property type="entry name" value="ACETOACETATE DECARBOXYLASE"/>
    <property type="match status" value="1"/>
</dbReference>
<dbReference type="EMBL" id="ML977559">
    <property type="protein sequence ID" value="KAF2006776.1"/>
    <property type="molecule type" value="Genomic_DNA"/>
</dbReference>
<dbReference type="AlphaFoldDB" id="A0A6A5X2W6"/>
<dbReference type="OrthoDB" id="9970474at2759"/>
<organism evidence="2 3">
    <name type="scientific">Amniculicola lignicola CBS 123094</name>
    <dbReference type="NCBI Taxonomy" id="1392246"/>
    <lineage>
        <taxon>Eukaryota</taxon>
        <taxon>Fungi</taxon>
        <taxon>Dikarya</taxon>
        <taxon>Ascomycota</taxon>
        <taxon>Pezizomycotina</taxon>
        <taxon>Dothideomycetes</taxon>
        <taxon>Pleosporomycetidae</taxon>
        <taxon>Pleosporales</taxon>
        <taxon>Amniculicolaceae</taxon>
        <taxon>Amniculicola</taxon>
    </lineage>
</organism>
<sequence length="322" mass="36118">MSEVHQEQEQQQTRPSHPIRLAPAPWQTKSECYWLLMTLRSLPKGIYDPLEEEAIGLGTESEERKKEVGEFKGGLGIIMVVRYTSTPVGPYDEIIVLPGNFSIPKTPSAPLKLPKKALRITRIYVSQRTTCYNGRVNWNIPKHLARFSFSAPPTPAGSSPPESMTVKVYPPSSKDGDGTGPFFACTLKPFRWIPAVSLSTKWLPLSTVHAQPPVPEAPGFQQASAEEAKGEAVEEYDINPKMEESLMAGTEKWRLFPIHGYYERARGCWVKIHQPGEDTEGSNNEAVEEASKYWPVDAQPWSIGAWMEDANMEIPLPLEWKL</sequence>
<dbReference type="PANTHER" id="PTHR40518">
    <property type="entry name" value="ACETOACETATE DECARBOXYLASE"/>
    <property type="match status" value="1"/>
</dbReference>
<evidence type="ECO:0000256" key="1">
    <source>
        <dbReference type="SAM" id="MobiDB-lite"/>
    </source>
</evidence>
<dbReference type="InterPro" id="IPR023375">
    <property type="entry name" value="ADC_dom_sf"/>
</dbReference>
<evidence type="ECO:0000313" key="2">
    <source>
        <dbReference type="EMBL" id="KAF2006776.1"/>
    </source>
</evidence>
<feature type="region of interest" description="Disordered" evidence="1">
    <location>
        <begin position="1"/>
        <end position="21"/>
    </location>
</feature>
<proteinExistence type="predicted"/>
<gene>
    <name evidence="2" type="ORF">P154DRAFT_422340</name>
</gene>
<reference evidence="2" key="1">
    <citation type="journal article" date="2020" name="Stud. Mycol.">
        <title>101 Dothideomycetes genomes: a test case for predicting lifestyles and emergence of pathogens.</title>
        <authorList>
            <person name="Haridas S."/>
            <person name="Albert R."/>
            <person name="Binder M."/>
            <person name="Bloem J."/>
            <person name="Labutti K."/>
            <person name="Salamov A."/>
            <person name="Andreopoulos B."/>
            <person name="Baker S."/>
            <person name="Barry K."/>
            <person name="Bills G."/>
            <person name="Bluhm B."/>
            <person name="Cannon C."/>
            <person name="Castanera R."/>
            <person name="Culley D."/>
            <person name="Daum C."/>
            <person name="Ezra D."/>
            <person name="Gonzalez J."/>
            <person name="Henrissat B."/>
            <person name="Kuo A."/>
            <person name="Liang C."/>
            <person name="Lipzen A."/>
            <person name="Lutzoni F."/>
            <person name="Magnuson J."/>
            <person name="Mondo S."/>
            <person name="Nolan M."/>
            <person name="Ohm R."/>
            <person name="Pangilinan J."/>
            <person name="Park H.-J."/>
            <person name="Ramirez L."/>
            <person name="Alfaro M."/>
            <person name="Sun H."/>
            <person name="Tritt A."/>
            <person name="Yoshinaga Y."/>
            <person name="Zwiers L.-H."/>
            <person name="Turgeon B."/>
            <person name="Goodwin S."/>
            <person name="Spatafora J."/>
            <person name="Crous P."/>
            <person name="Grigoriev I."/>
        </authorList>
    </citation>
    <scope>NUCLEOTIDE SEQUENCE</scope>
    <source>
        <strain evidence="2">CBS 123094</strain>
    </source>
</reference>
<dbReference type="Proteomes" id="UP000799779">
    <property type="component" value="Unassembled WGS sequence"/>
</dbReference>
<dbReference type="SUPFAM" id="SSF160104">
    <property type="entry name" value="Acetoacetate decarboxylase-like"/>
    <property type="match status" value="1"/>
</dbReference>
<keyword evidence="3" id="KW-1185">Reference proteome</keyword>
<evidence type="ECO:0000313" key="3">
    <source>
        <dbReference type="Proteomes" id="UP000799779"/>
    </source>
</evidence>
<protein>
    <submittedName>
        <fullName evidence="2">Uncharacterized protein</fullName>
    </submittedName>
</protein>
<accession>A0A6A5X2W6</accession>
<name>A0A6A5X2W6_9PLEO</name>